<accession>A0A6J6CMJ1</accession>
<protein>
    <submittedName>
        <fullName evidence="2">Unannotated protein</fullName>
    </submittedName>
</protein>
<dbReference type="InterPro" id="IPR021400">
    <property type="entry name" value="DUF3039"/>
</dbReference>
<evidence type="ECO:0000313" key="2">
    <source>
        <dbReference type="EMBL" id="CAB4551313.1"/>
    </source>
</evidence>
<sequence>MLGGMLIRRPLMSAQDSPGGGGTSTLESELEELLRDEQLEDGDHERFSHYVRKEDIVESAVTGKPVYALCGKKWTPNRAPEKFPVCPTCKEIYEGLRDE</sequence>
<proteinExistence type="predicted"/>
<dbReference type="AlphaFoldDB" id="A0A6J6CMJ1"/>
<evidence type="ECO:0000256" key="1">
    <source>
        <dbReference type="SAM" id="MobiDB-lite"/>
    </source>
</evidence>
<feature type="region of interest" description="Disordered" evidence="1">
    <location>
        <begin position="1"/>
        <end position="27"/>
    </location>
</feature>
<dbReference type="EMBL" id="CAEZTD010000002">
    <property type="protein sequence ID" value="CAB4551313.1"/>
    <property type="molecule type" value="Genomic_DNA"/>
</dbReference>
<dbReference type="Pfam" id="PF11238">
    <property type="entry name" value="DUF3039"/>
    <property type="match status" value="1"/>
</dbReference>
<gene>
    <name evidence="2" type="ORF">UFOPK1591_00048</name>
</gene>
<organism evidence="2">
    <name type="scientific">freshwater metagenome</name>
    <dbReference type="NCBI Taxonomy" id="449393"/>
    <lineage>
        <taxon>unclassified sequences</taxon>
        <taxon>metagenomes</taxon>
        <taxon>ecological metagenomes</taxon>
    </lineage>
</organism>
<reference evidence="2" key="1">
    <citation type="submission" date="2020-05" db="EMBL/GenBank/DDBJ databases">
        <authorList>
            <person name="Chiriac C."/>
            <person name="Salcher M."/>
            <person name="Ghai R."/>
            <person name="Kavagutti S V."/>
        </authorList>
    </citation>
    <scope>NUCLEOTIDE SEQUENCE</scope>
</reference>
<name>A0A6J6CMJ1_9ZZZZ</name>